<protein>
    <recommendedName>
        <fullName evidence="3">RNase H type-1 domain-containing protein</fullName>
    </recommendedName>
</protein>
<organism evidence="4 5">
    <name type="scientific">Polarella glacialis</name>
    <name type="common">Dinoflagellate</name>
    <dbReference type="NCBI Taxonomy" id="89957"/>
    <lineage>
        <taxon>Eukaryota</taxon>
        <taxon>Sar</taxon>
        <taxon>Alveolata</taxon>
        <taxon>Dinophyceae</taxon>
        <taxon>Suessiales</taxon>
        <taxon>Suessiaceae</taxon>
        <taxon>Polarella</taxon>
    </lineage>
</organism>
<dbReference type="Gene3D" id="3.30.420.10">
    <property type="entry name" value="Ribonuclease H-like superfamily/Ribonuclease H"/>
    <property type="match status" value="1"/>
</dbReference>
<dbReference type="Proteomes" id="UP000654075">
    <property type="component" value="Unassembled WGS sequence"/>
</dbReference>
<reference evidence="4" key="1">
    <citation type="submission" date="2021-02" db="EMBL/GenBank/DDBJ databases">
        <authorList>
            <person name="Dougan E. K."/>
            <person name="Rhodes N."/>
            <person name="Thang M."/>
            <person name="Chan C."/>
        </authorList>
    </citation>
    <scope>NUCLEOTIDE SEQUENCE</scope>
</reference>
<dbReference type="InterPro" id="IPR002156">
    <property type="entry name" value="RNaseH_domain"/>
</dbReference>
<dbReference type="EMBL" id="CAJNNV010025325">
    <property type="protein sequence ID" value="CAE8613885.1"/>
    <property type="molecule type" value="Genomic_DNA"/>
</dbReference>
<dbReference type="OrthoDB" id="407198at2759"/>
<name>A0A813FP06_POLGL</name>
<dbReference type="GO" id="GO:0003676">
    <property type="term" value="F:nucleic acid binding"/>
    <property type="evidence" value="ECO:0007669"/>
    <property type="project" value="InterPro"/>
</dbReference>
<keyword evidence="2" id="KW-0472">Membrane</keyword>
<keyword evidence="5" id="KW-1185">Reference proteome</keyword>
<evidence type="ECO:0000256" key="2">
    <source>
        <dbReference type="SAM" id="Phobius"/>
    </source>
</evidence>
<gene>
    <name evidence="4" type="ORF">PGLA1383_LOCUS31626</name>
</gene>
<feature type="transmembrane region" description="Helical" evidence="2">
    <location>
        <begin position="1138"/>
        <end position="1160"/>
    </location>
</feature>
<accession>A0A813FP06</accession>
<dbReference type="InterPro" id="IPR036397">
    <property type="entry name" value="RNaseH_sf"/>
</dbReference>
<dbReference type="InterPro" id="IPR012337">
    <property type="entry name" value="RNaseH-like_sf"/>
</dbReference>
<dbReference type="Pfam" id="PF00075">
    <property type="entry name" value="RNase_H"/>
    <property type="match status" value="1"/>
</dbReference>
<feature type="region of interest" description="Disordered" evidence="1">
    <location>
        <begin position="1071"/>
        <end position="1097"/>
    </location>
</feature>
<dbReference type="PROSITE" id="PS50879">
    <property type="entry name" value="RNASE_H_1"/>
    <property type="match status" value="1"/>
</dbReference>
<evidence type="ECO:0000313" key="4">
    <source>
        <dbReference type="EMBL" id="CAE8613885.1"/>
    </source>
</evidence>
<sequence>MRSADQARSLATAIDADTKKALVAAVAVRNNIYVRVFAEVGETIEVRLFQRLAGKEKAFSASLVLLAPYNTSWITPKGFNVFGSDEILEEQFENPTASLNYTSLPEGTGFGYKTWNPPEPLEPVADAFLPRKDLGQGKVTVEWLQTTPTAFTAFVCVVDAYQRGCAFMLAEGGQLTFKGLQRVQGPNIRPVAGPSNCDAQLTEMGPAAIETLRATVVFVAWRTGKTRDLAFATVGSVCAQHGTNAAVPVVSVCLPLYSQHVQRVVRHRAFPISEWRKCPEEDEVEMAIDIMLASWAKWLAAAEGSDVEKLWKIWCDDAEAYLLQRALTVNLRRCLRLARHCEELVRQLAAAEMCTLGAVMLGHLLPKRYKRRIGLSQQTLPKWMSCCSQPGNQFFASTPLFLNRRGSHSLKDLAGMSADDNDLTGKRLQEVLRRMRSAQACGMEGWRVSELRALPLPLLDRLAEFFVMVERSGKWPRSLERALITLIPKGDSARPADMRLIFVMSAIYRLWAAARLQEVKVWQEMWVSDCQHGYRPKHGAEDVYWSLALRIEDAILRGIPLVGVSFDYSKCCDRIHNGIQLRLVRELGIDERISSPVQAMYANLRRRFRINQAVGQEFAATKSILQGCPLSVVFLNALVSIWSKAVAEEVPDSVPDAFAAAIAATASTQRFVQQVVAITEEFSELTGQTYTSKSFSTAPLSNGYLRRGPLPVVTSSQCGCPVVHQVRTANRCAEIVLTLFATGHRCDLIQASTCQTLLMMRRMLVRQPDLQHLFERVWARQSGRNLAATGRVHCICAAAEKLGWNWSGPKSFVVETSDAICPLSCSSEEWEHIMRESARKVAWRRAAMRRADMNGIQFGIEREATTALLSSSRLTPLVSAWPECLAVCGLLPAGFCSSPAAEPLFIDLTIEDDTNAPAVIVAAIVGLNSGHPAVEICHDNRIVIYTDGACRGNLTRAIRRAGVGVFWGIGHRFNINEPLAGSQQTNQRAELFAVIRALETDDRCLETRTDSKYVYDGCRANMAKWKVKGHAKARDILSGATTAQDKAGNADELAVAGAAMHAIMRDGEVSCSSSSSSSSDEGCMFVESSSSDDEVAEKSDGNFHGLLGRSVKRMLKMSRYPVFALPVHSWEGISTSAVLLPALVSFVATLVAFGITSYRWKLKGDLFVKRVIFVDAILPLASAMYNASAVHRAAVSFIFLSRGLMPVGDLMPKPQTATTTTRASAT</sequence>
<proteinExistence type="predicted"/>
<keyword evidence="2" id="KW-1133">Transmembrane helix</keyword>
<keyword evidence="2" id="KW-0812">Transmembrane</keyword>
<evidence type="ECO:0000256" key="1">
    <source>
        <dbReference type="SAM" id="MobiDB-lite"/>
    </source>
</evidence>
<evidence type="ECO:0000259" key="3">
    <source>
        <dbReference type="PROSITE" id="PS50879"/>
    </source>
</evidence>
<dbReference type="GO" id="GO:0004523">
    <property type="term" value="F:RNA-DNA hybrid ribonuclease activity"/>
    <property type="evidence" value="ECO:0007669"/>
    <property type="project" value="InterPro"/>
</dbReference>
<evidence type="ECO:0000313" key="5">
    <source>
        <dbReference type="Proteomes" id="UP000654075"/>
    </source>
</evidence>
<dbReference type="PANTHER" id="PTHR19446">
    <property type="entry name" value="REVERSE TRANSCRIPTASES"/>
    <property type="match status" value="1"/>
</dbReference>
<feature type="domain" description="RNase H type-1" evidence="3">
    <location>
        <begin position="938"/>
        <end position="1079"/>
    </location>
</feature>
<comment type="caution">
    <text evidence="4">The sequence shown here is derived from an EMBL/GenBank/DDBJ whole genome shotgun (WGS) entry which is preliminary data.</text>
</comment>
<dbReference type="SUPFAM" id="SSF53098">
    <property type="entry name" value="Ribonuclease H-like"/>
    <property type="match status" value="1"/>
</dbReference>
<dbReference type="AlphaFoldDB" id="A0A813FP06"/>